<sequence>MKGMRNMPCKKAKAKAAAARAKANGIDLDAKAEEVEQHIAPTERVAKANKKHK</sequence>
<proteinExistence type="predicted"/>
<dbReference type="RefSeq" id="WP_159443588.1">
    <property type="nucleotide sequence ID" value="NZ_FUWX01000010.1"/>
</dbReference>
<evidence type="ECO:0000313" key="1">
    <source>
        <dbReference type="EMBL" id="SJZ74700.1"/>
    </source>
</evidence>
<dbReference type="AlphaFoldDB" id="A0A1T4N5V7"/>
<evidence type="ECO:0000313" key="2">
    <source>
        <dbReference type="Proteomes" id="UP000191153"/>
    </source>
</evidence>
<dbReference type="EMBL" id="FUWX01000010">
    <property type="protein sequence ID" value="SJZ74700.1"/>
    <property type="molecule type" value="Genomic_DNA"/>
</dbReference>
<name>A0A1T4N5V7_9FUSO</name>
<gene>
    <name evidence="1" type="ORF">SAMN02745174_01435</name>
</gene>
<protein>
    <submittedName>
        <fullName evidence="1">Uncharacterized protein</fullName>
    </submittedName>
</protein>
<dbReference type="STRING" id="180163.SAMN02745174_01435"/>
<accession>A0A1T4N5V7</accession>
<dbReference type="Proteomes" id="UP000191153">
    <property type="component" value="Unassembled WGS sequence"/>
</dbReference>
<organism evidence="1 2">
    <name type="scientific">Cetobacterium ceti</name>
    <dbReference type="NCBI Taxonomy" id="180163"/>
    <lineage>
        <taxon>Bacteria</taxon>
        <taxon>Fusobacteriati</taxon>
        <taxon>Fusobacteriota</taxon>
        <taxon>Fusobacteriia</taxon>
        <taxon>Fusobacteriales</taxon>
        <taxon>Fusobacteriaceae</taxon>
        <taxon>Cetobacterium</taxon>
    </lineage>
</organism>
<keyword evidence="2" id="KW-1185">Reference proteome</keyword>
<reference evidence="1 2" key="1">
    <citation type="submission" date="2017-02" db="EMBL/GenBank/DDBJ databases">
        <authorList>
            <person name="Peterson S.W."/>
        </authorList>
    </citation>
    <scope>NUCLEOTIDE SEQUENCE [LARGE SCALE GENOMIC DNA]</scope>
    <source>
        <strain evidence="1 2">ATCC 700028</strain>
    </source>
</reference>